<evidence type="ECO:0000256" key="1">
    <source>
        <dbReference type="SAM" id="SignalP"/>
    </source>
</evidence>
<name>A0A0P7BMU1_9BACT</name>
<dbReference type="Pfam" id="PF11751">
    <property type="entry name" value="PorP_SprF"/>
    <property type="match status" value="1"/>
</dbReference>
<gene>
    <name evidence="2" type="ORF">AFM12_08075</name>
</gene>
<keyword evidence="3" id="KW-1185">Reference proteome</keyword>
<organism evidence="2 3">
    <name type="scientific">Jiulongibacter sediminis</name>
    <dbReference type="NCBI Taxonomy" id="1605367"/>
    <lineage>
        <taxon>Bacteria</taxon>
        <taxon>Pseudomonadati</taxon>
        <taxon>Bacteroidota</taxon>
        <taxon>Cytophagia</taxon>
        <taxon>Cytophagales</taxon>
        <taxon>Leadbetterellaceae</taxon>
        <taxon>Jiulongibacter</taxon>
    </lineage>
</organism>
<accession>A0A0P7BMU1</accession>
<dbReference type="Proteomes" id="UP000050454">
    <property type="component" value="Unassembled WGS sequence"/>
</dbReference>
<dbReference type="AlphaFoldDB" id="A0A0P7BMU1"/>
<evidence type="ECO:0000313" key="2">
    <source>
        <dbReference type="EMBL" id="KPM48562.1"/>
    </source>
</evidence>
<comment type="caution">
    <text evidence="2">The sequence shown here is derived from an EMBL/GenBank/DDBJ whole genome shotgun (WGS) entry which is preliminary data.</text>
</comment>
<dbReference type="STRING" id="1605367.AFM12_08075"/>
<evidence type="ECO:0000313" key="3">
    <source>
        <dbReference type="Proteomes" id="UP000050454"/>
    </source>
</evidence>
<dbReference type="InterPro" id="IPR019861">
    <property type="entry name" value="PorP/SprF_Bacteroidetes"/>
</dbReference>
<reference evidence="2 3" key="1">
    <citation type="submission" date="2015-07" db="EMBL/GenBank/DDBJ databases">
        <title>The draft genome sequence of Leadbetterella sp. JN14-9.</title>
        <authorList>
            <person name="Liu Y."/>
            <person name="Du J."/>
            <person name="Shao Z."/>
        </authorList>
    </citation>
    <scope>NUCLEOTIDE SEQUENCE [LARGE SCALE GENOMIC DNA]</scope>
    <source>
        <strain evidence="2 3">JN14-9</strain>
    </source>
</reference>
<dbReference type="PATRIC" id="fig|1605367.3.peg.2996"/>
<dbReference type="NCBIfam" id="TIGR03519">
    <property type="entry name" value="T9SS_PorP_fam"/>
    <property type="match status" value="1"/>
</dbReference>
<keyword evidence="1" id="KW-0732">Signal</keyword>
<feature type="signal peptide" evidence="1">
    <location>
        <begin position="1"/>
        <end position="19"/>
    </location>
</feature>
<dbReference type="RefSeq" id="WP_055146414.1">
    <property type="nucleotide sequence ID" value="NZ_JXSZ01000006.1"/>
</dbReference>
<sequence length="342" mass="37908">MKKQLLLILVLLTGLNAFGQDPQFSQFYAAPMYHNPAFTGSGYAPRMIFNFRNQWPSLSANFTTSVLAVDHYIDRFGSGIGLMVLTDQQGAARLKNTEISGFYSYQLNLVDDHFLRLGVQATRSNRGFNTNGLTFPDQFDNNGFNGSPTSDPLAGIQSNANFMDFSTGLLYYNPKAYLGVSVHHLTEPDLGLTNSAEVLQRKYMVNGGLNIPLRDPSGLGANSDKEFVLIPTFLYKQQGKFSQLDLGAYVTYSPLTVGLWYRGIPLKKNGTNSVNHDALVALAGFRFDQFSFGYSYDLTISSLGTSSGGAHEISVAYQFEAFESERNPHVRRRKKALSCPKF</sequence>
<proteinExistence type="predicted"/>
<feature type="chain" id="PRO_5006136005" evidence="1">
    <location>
        <begin position="20"/>
        <end position="342"/>
    </location>
</feature>
<dbReference type="EMBL" id="LGTQ01000006">
    <property type="protein sequence ID" value="KPM48562.1"/>
    <property type="molecule type" value="Genomic_DNA"/>
</dbReference>
<protein>
    <submittedName>
        <fullName evidence="2">Membrane protein</fullName>
    </submittedName>
</protein>
<dbReference type="OrthoDB" id="1186563at2"/>